<comment type="caution">
    <text evidence="2">The sequence shown here is derived from an EMBL/GenBank/DDBJ whole genome shotgun (WGS) entry which is preliminary data.</text>
</comment>
<dbReference type="Proteomes" id="UP000321196">
    <property type="component" value="Unassembled WGS sequence"/>
</dbReference>
<evidence type="ECO:0000259" key="1">
    <source>
        <dbReference type="Pfam" id="PF03551"/>
    </source>
</evidence>
<proteinExistence type="predicted"/>
<dbReference type="AlphaFoldDB" id="A0A5C8HQS0"/>
<sequence length="174" mass="19279">MDSAKALLGLLGVRASYGYDLKHDYDRLFGARKPLAFGQVYATLARLLRDGKIEPVGDEAGDGPDRKKYAVTDAGRETIREWISTPDVPNESMQSNLFAKTVIAIINGDDAQQILDAQRVAHMARMRDLTRAKLGADIGTTLLADYTLFHIEADLRWIDITTARLGELRMEVTA</sequence>
<name>A0A5C8HQS0_9MICO</name>
<feature type="domain" description="Transcription regulator PadR N-terminal" evidence="1">
    <location>
        <begin position="7"/>
        <end position="80"/>
    </location>
</feature>
<dbReference type="RefSeq" id="WP_147825170.1">
    <property type="nucleotide sequence ID" value="NZ_BAAARG010000001.1"/>
</dbReference>
<dbReference type="OrthoDB" id="8443918at2"/>
<evidence type="ECO:0000313" key="3">
    <source>
        <dbReference type="Proteomes" id="UP000321196"/>
    </source>
</evidence>
<evidence type="ECO:0000313" key="2">
    <source>
        <dbReference type="EMBL" id="TXK06365.1"/>
    </source>
</evidence>
<gene>
    <name evidence="2" type="ORF">FVP60_05260</name>
</gene>
<dbReference type="Pfam" id="PF03551">
    <property type="entry name" value="PadR"/>
    <property type="match status" value="1"/>
</dbReference>
<accession>A0A5C8HQS0</accession>
<dbReference type="Gene3D" id="1.10.10.10">
    <property type="entry name" value="Winged helix-like DNA-binding domain superfamily/Winged helix DNA-binding domain"/>
    <property type="match status" value="1"/>
</dbReference>
<organism evidence="2 3">
    <name type="scientific">Microbacterium mitrae</name>
    <dbReference type="NCBI Taxonomy" id="664640"/>
    <lineage>
        <taxon>Bacteria</taxon>
        <taxon>Bacillati</taxon>
        <taxon>Actinomycetota</taxon>
        <taxon>Actinomycetes</taxon>
        <taxon>Micrococcales</taxon>
        <taxon>Microbacteriaceae</taxon>
        <taxon>Microbacterium</taxon>
    </lineage>
</organism>
<reference evidence="2 3" key="1">
    <citation type="submission" date="2019-08" db="EMBL/GenBank/DDBJ databases">
        <authorList>
            <person name="Dong K."/>
        </authorList>
    </citation>
    <scope>NUCLEOTIDE SEQUENCE [LARGE SCALE GENOMIC DNA]</scope>
    <source>
        <strain evidence="2 3">M4-8</strain>
    </source>
</reference>
<dbReference type="InterPro" id="IPR036390">
    <property type="entry name" value="WH_DNA-bd_sf"/>
</dbReference>
<dbReference type="EMBL" id="VRSW01000001">
    <property type="protein sequence ID" value="TXK06365.1"/>
    <property type="molecule type" value="Genomic_DNA"/>
</dbReference>
<protein>
    <submittedName>
        <fullName evidence="2">PadR family transcriptional regulator</fullName>
    </submittedName>
</protein>
<dbReference type="SUPFAM" id="SSF46785">
    <property type="entry name" value="Winged helix' DNA-binding domain"/>
    <property type="match status" value="1"/>
</dbReference>
<dbReference type="PANTHER" id="PTHR43252">
    <property type="entry name" value="TRANSCRIPTIONAL REGULATOR YQJI"/>
    <property type="match status" value="1"/>
</dbReference>
<dbReference type="InterPro" id="IPR036388">
    <property type="entry name" value="WH-like_DNA-bd_sf"/>
</dbReference>
<dbReference type="InterPro" id="IPR005149">
    <property type="entry name" value="Tscrpt_reg_PadR_N"/>
</dbReference>
<keyword evidence="3" id="KW-1185">Reference proteome</keyword>
<dbReference type="PANTHER" id="PTHR43252:SF6">
    <property type="entry name" value="NEGATIVE TRANSCRIPTION REGULATOR PADR"/>
    <property type="match status" value="1"/>
</dbReference>